<evidence type="ECO:0000259" key="1">
    <source>
        <dbReference type="SMART" id="SM00834"/>
    </source>
</evidence>
<accession>A0A7C4EX46</accession>
<dbReference type="NCBIfam" id="TIGR02605">
    <property type="entry name" value="CxxC_CxxC_SSSS"/>
    <property type="match status" value="1"/>
</dbReference>
<proteinExistence type="predicted"/>
<organism evidence="2">
    <name type="scientific">Desulfomonile tiedjei</name>
    <dbReference type="NCBI Taxonomy" id="2358"/>
    <lineage>
        <taxon>Bacteria</taxon>
        <taxon>Pseudomonadati</taxon>
        <taxon>Thermodesulfobacteriota</taxon>
        <taxon>Desulfomonilia</taxon>
        <taxon>Desulfomonilales</taxon>
        <taxon>Desulfomonilaceae</taxon>
        <taxon>Desulfomonile</taxon>
    </lineage>
</organism>
<evidence type="ECO:0000313" key="2">
    <source>
        <dbReference type="EMBL" id="HGH60835.1"/>
    </source>
</evidence>
<reference evidence="2" key="1">
    <citation type="journal article" date="2020" name="mSystems">
        <title>Genome- and Community-Level Interaction Insights into Carbon Utilization and Element Cycling Functions of Hydrothermarchaeota in Hydrothermal Sediment.</title>
        <authorList>
            <person name="Zhou Z."/>
            <person name="Liu Y."/>
            <person name="Xu W."/>
            <person name="Pan J."/>
            <person name="Luo Z.H."/>
            <person name="Li M."/>
        </authorList>
    </citation>
    <scope>NUCLEOTIDE SEQUENCE [LARGE SCALE GENOMIC DNA]</scope>
    <source>
        <strain evidence="2">SpSt-769</strain>
    </source>
</reference>
<dbReference type="EMBL" id="DTGT01000185">
    <property type="protein sequence ID" value="HGH60835.1"/>
    <property type="molecule type" value="Genomic_DNA"/>
</dbReference>
<dbReference type="AlphaFoldDB" id="A0A7C4EX46"/>
<sequence>MPIREYRCQKCGQVSELLVGIGRNSDDLVCSHCGSTELEGLMSAASFAIKGEQIPTGAGSTCCGGTPSDKGCVPGSCCGHAH</sequence>
<name>A0A7C4EX46_9BACT</name>
<protein>
    <submittedName>
        <fullName evidence="2">Zinc ribbon domain-containing protein</fullName>
    </submittedName>
</protein>
<comment type="caution">
    <text evidence="2">The sequence shown here is derived from an EMBL/GenBank/DDBJ whole genome shotgun (WGS) entry which is preliminary data.</text>
</comment>
<feature type="domain" description="Putative regulatory protein FmdB zinc ribbon" evidence="1">
    <location>
        <begin position="1"/>
        <end position="43"/>
    </location>
</feature>
<gene>
    <name evidence="2" type="ORF">ENV54_06000</name>
</gene>
<dbReference type="Pfam" id="PF09723">
    <property type="entry name" value="Zn_ribbon_8"/>
    <property type="match status" value="1"/>
</dbReference>
<dbReference type="InterPro" id="IPR013429">
    <property type="entry name" value="Regulatory_FmdB_Zinc_ribbon"/>
</dbReference>
<dbReference type="SMART" id="SM00834">
    <property type="entry name" value="CxxC_CXXC_SSSS"/>
    <property type="match status" value="1"/>
</dbReference>